<evidence type="ECO:0000256" key="1">
    <source>
        <dbReference type="SAM" id="MobiDB-lite"/>
    </source>
</evidence>
<sequence length="327" mass="35730">TLLRTPELPIAGSAHLSGRKPTSYCGPAGDAQADRTRNRTEQAACSPAMVSMEWDPDYVPGVKLGLHSFQIILSFTVWCLEIATFVAKDAKIVGNNAWTFSVCFLSIPAWIYLIMTPRFSRARKFAEPHAMLVVDLLFTIIWLSAFATQAAYNTSGLCGKGCSLSKAIVALGVFITLFFAGSTVVSAYTLQYYKFHGTLPGYDTRKIRGGDNNNIDPDKAAFSMAPHDEEAYERVNMDDHDHDHDHDDRPYGHSNPYSTTADDDDPNRYGALPPRQDPFNADTEYSSGGAGVPPLSMPYGGAGSASHVSYSDEPAKFPAGNYDRVHP</sequence>
<name>A0A2U3E5J4_PURLI</name>
<feature type="transmembrane region" description="Helical" evidence="2">
    <location>
        <begin position="129"/>
        <end position="147"/>
    </location>
</feature>
<feature type="transmembrane region" description="Helical" evidence="2">
    <location>
        <begin position="167"/>
        <end position="190"/>
    </location>
</feature>
<keyword evidence="2" id="KW-0812">Transmembrane</keyword>
<comment type="caution">
    <text evidence="3">The sequence shown here is derived from an EMBL/GenBank/DDBJ whole genome shotgun (WGS) entry which is preliminary data.</text>
</comment>
<evidence type="ECO:0000256" key="2">
    <source>
        <dbReference type="SAM" id="Phobius"/>
    </source>
</evidence>
<reference evidence="3 4" key="1">
    <citation type="journal article" date="2016" name="Front. Microbiol.">
        <title>Genome and transcriptome sequences reveal the specific parasitism of the nematophagous Purpureocillium lilacinum 36-1.</title>
        <authorList>
            <person name="Xie J."/>
            <person name="Li S."/>
            <person name="Mo C."/>
            <person name="Xiao X."/>
            <person name="Peng D."/>
            <person name="Wang G."/>
            <person name="Xiao Y."/>
        </authorList>
    </citation>
    <scope>NUCLEOTIDE SEQUENCE [LARGE SCALE GENOMIC DNA]</scope>
    <source>
        <strain evidence="3 4">36-1</strain>
    </source>
</reference>
<evidence type="ECO:0008006" key="5">
    <source>
        <dbReference type="Google" id="ProtNLM"/>
    </source>
</evidence>
<dbReference type="PANTHER" id="PTHR37451:SF3">
    <property type="entry name" value="MARVEL DOMAIN-CONTAINING PROTEIN"/>
    <property type="match status" value="1"/>
</dbReference>
<evidence type="ECO:0000313" key="4">
    <source>
        <dbReference type="Proteomes" id="UP000245956"/>
    </source>
</evidence>
<dbReference type="PANTHER" id="PTHR37451">
    <property type="entry name" value="MARVEL DOMAIN"/>
    <property type="match status" value="1"/>
</dbReference>
<dbReference type="EMBL" id="LCWV01000011">
    <property type="protein sequence ID" value="PWI69753.1"/>
    <property type="molecule type" value="Genomic_DNA"/>
</dbReference>
<keyword evidence="2" id="KW-1133">Transmembrane helix</keyword>
<feature type="transmembrane region" description="Helical" evidence="2">
    <location>
        <begin position="98"/>
        <end position="117"/>
    </location>
</feature>
<feature type="transmembrane region" description="Helical" evidence="2">
    <location>
        <begin position="64"/>
        <end position="86"/>
    </location>
</feature>
<protein>
    <recommendedName>
        <fullName evidence="5">Chaperone-binding protein</fullName>
    </recommendedName>
</protein>
<proteinExistence type="predicted"/>
<dbReference type="Proteomes" id="UP000245956">
    <property type="component" value="Unassembled WGS sequence"/>
</dbReference>
<gene>
    <name evidence="3" type="ORF">PCL_00665</name>
</gene>
<dbReference type="AlphaFoldDB" id="A0A2U3E5J4"/>
<feature type="region of interest" description="Disordered" evidence="1">
    <location>
        <begin position="238"/>
        <end position="327"/>
    </location>
</feature>
<evidence type="ECO:0000313" key="3">
    <source>
        <dbReference type="EMBL" id="PWI69753.1"/>
    </source>
</evidence>
<accession>A0A2U3E5J4</accession>
<organism evidence="3 4">
    <name type="scientific">Purpureocillium lilacinum</name>
    <name type="common">Paecilomyces lilacinus</name>
    <dbReference type="NCBI Taxonomy" id="33203"/>
    <lineage>
        <taxon>Eukaryota</taxon>
        <taxon>Fungi</taxon>
        <taxon>Dikarya</taxon>
        <taxon>Ascomycota</taxon>
        <taxon>Pezizomycotina</taxon>
        <taxon>Sordariomycetes</taxon>
        <taxon>Hypocreomycetidae</taxon>
        <taxon>Hypocreales</taxon>
        <taxon>Ophiocordycipitaceae</taxon>
        <taxon>Purpureocillium</taxon>
    </lineage>
</organism>
<feature type="compositionally biased region" description="Basic and acidic residues" evidence="1">
    <location>
        <begin position="238"/>
        <end position="251"/>
    </location>
</feature>
<keyword evidence="2" id="KW-0472">Membrane</keyword>
<feature type="non-terminal residue" evidence="3">
    <location>
        <position position="1"/>
    </location>
</feature>